<dbReference type="Proteomes" id="UP001444661">
    <property type="component" value="Unassembled WGS sequence"/>
</dbReference>
<comment type="caution">
    <text evidence="1">The sequence shown here is derived from an EMBL/GenBank/DDBJ whole genome shotgun (WGS) entry which is preliminary data.</text>
</comment>
<sequence length="109" mass="12282">MEKLLAQAQGFRVVENEIRALLDVPVLVLPFTAPVQQAAEVVELFDGVQQDFVDPFAVDGLLGLQELRAEHRRMIKVFGYLLQQLDECLSVGRRIYGYPDELVELPDGL</sequence>
<evidence type="ECO:0000313" key="1">
    <source>
        <dbReference type="EMBL" id="KAK8041831.1"/>
    </source>
</evidence>
<accession>A0ABR1T5G8</accession>
<evidence type="ECO:0000313" key="2">
    <source>
        <dbReference type="Proteomes" id="UP001444661"/>
    </source>
</evidence>
<proteinExistence type="predicted"/>
<protein>
    <submittedName>
        <fullName evidence="1">Uncharacterized protein</fullName>
    </submittedName>
</protein>
<dbReference type="EMBL" id="JAQQWK010000005">
    <property type="protein sequence ID" value="KAK8041831.1"/>
    <property type="molecule type" value="Genomic_DNA"/>
</dbReference>
<gene>
    <name evidence="1" type="ORF">PG993_006354</name>
</gene>
<organism evidence="1 2">
    <name type="scientific">Apiospora rasikravindrae</name>
    <dbReference type="NCBI Taxonomy" id="990691"/>
    <lineage>
        <taxon>Eukaryota</taxon>
        <taxon>Fungi</taxon>
        <taxon>Dikarya</taxon>
        <taxon>Ascomycota</taxon>
        <taxon>Pezizomycotina</taxon>
        <taxon>Sordariomycetes</taxon>
        <taxon>Xylariomycetidae</taxon>
        <taxon>Amphisphaeriales</taxon>
        <taxon>Apiosporaceae</taxon>
        <taxon>Apiospora</taxon>
    </lineage>
</organism>
<reference evidence="1 2" key="1">
    <citation type="submission" date="2023-01" db="EMBL/GenBank/DDBJ databases">
        <title>Analysis of 21 Apiospora genomes using comparative genomics revels a genus with tremendous synthesis potential of carbohydrate active enzymes and secondary metabolites.</title>
        <authorList>
            <person name="Sorensen T."/>
        </authorList>
    </citation>
    <scope>NUCLEOTIDE SEQUENCE [LARGE SCALE GENOMIC DNA]</scope>
    <source>
        <strain evidence="1 2">CBS 33761</strain>
    </source>
</reference>
<name>A0ABR1T5G8_9PEZI</name>
<keyword evidence="2" id="KW-1185">Reference proteome</keyword>